<comment type="caution">
    <text evidence="1">The sequence shown here is derived from an EMBL/GenBank/DDBJ whole genome shotgun (WGS) entry which is preliminary data.</text>
</comment>
<gene>
    <name evidence="1" type="ORF">NM688_g6350</name>
</gene>
<evidence type="ECO:0000313" key="2">
    <source>
        <dbReference type="Proteomes" id="UP001148662"/>
    </source>
</evidence>
<accession>A0ACC1SH81</accession>
<dbReference type="Proteomes" id="UP001148662">
    <property type="component" value="Unassembled WGS sequence"/>
</dbReference>
<proteinExistence type="predicted"/>
<keyword evidence="2" id="KW-1185">Reference proteome</keyword>
<name>A0ACC1SH81_9APHY</name>
<dbReference type="EMBL" id="JANHOG010001296">
    <property type="protein sequence ID" value="KAJ3539505.1"/>
    <property type="molecule type" value="Genomic_DNA"/>
</dbReference>
<protein>
    <submittedName>
        <fullName evidence="1">Uncharacterized protein</fullName>
    </submittedName>
</protein>
<organism evidence="1 2">
    <name type="scientific">Phlebia brevispora</name>
    <dbReference type="NCBI Taxonomy" id="194682"/>
    <lineage>
        <taxon>Eukaryota</taxon>
        <taxon>Fungi</taxon>
        <taxon>Dikarya</taxon>
        <taxon>Basidiomycota</taxon>
        <taxon>Agaricomycotina</taxon>
        <taxon>Agaricomycetes</taxon>
        <taxon>Polyporales</taxon>
        <taxon>Meruliaceae</taxon>
        <taxon>Phlebia</taxon>
    </lineage>
</organism>
<reference evidence="1" key="1">
    <citation type="submission" date="2022-07" db="EMBL/GenBank/DDBJ databases">
        <title>Genome Sequence of Phlebia brevispora.</title>
        <authorList>
            <person name="Buettner E."/>
        </authorList>
    </citation>
    <scope>NUCLEOTIDE SEQUENCE</scope>
    <source>
        <strain evidence="1">MPL23</strain>
    </source>
</reference>
<sequence>MGGYKDAALTHVSVARRVHTTHSLPRIVTHTPRIIAPSPPPSTILIGPPSPILSPSPPPVQPIRHRRIERASGVEPLQRMKEEPTRQLVLGPSVANRLLPELLPVVVECATRYFHPQDLILLASTCRQSRRLCMPPLFEIIRVRRSGDYINLVKLINDNPNDNAAVLYTRILILDLTHAKVPGPLGQLFVTQCHPLYQLSTVVQFLLASEVEDRQLPISIRLSDFRLVIFPLQNLTHLECRQVSWSVQDTKHIPSSISRTLRWDLTPRNAQLSKTFVQAAQYGEEGKQNFIVRFSKKAGNVSGHVIIGIGHTHPALHRCSGALRLIKDDLVYMQINVGLMTPRTPDNSDPASGGVISIIFVERSLRGLRTTYDFKVLVDVLETQLAALTHLESVILDLVEDDVAHIRVSETSCKGMCPDVNIINGDLRHIRAGSRGKGMSLGAHCTGHLKLSVLECNQRGTKVPARTCTFWDMGGNDLVSSEDKSRLKNSCGSSDSDLASPILPILPATTRTTWYYESYDSESLSSLSTPLWIRSSAPDGDHILHRRVEHAPSIETLRHTSKQVPTGQPNLSPSAAGRLPPELLPVVVECATRDFHPQDLMSLASTCHLSRRLCMPTLFEIIRLRSSKKIIKLIKMINNNPKSDVRVVLLYTRMLILDLTHTATPVGQLLITQVKHGLPNLLTLSFHKVSQAVQGPTLAPHHSIVRSISSRLSLNFCSLQNLRIDSCRFQLLSDFCLVIFPLQNLTHLECRQVSWSVQDTQNIPSSISRTLRWDLTLRNAQFSKTFVRPVQYGEEGKQNFVVRFSKKAGNVSGHVIIGIGHTHPALHRCSGALRLIKDDLVYMQINVGFMSRDNPDATSGGTKSIIFVDQSLNDLKITYDFQALVDVLENQLAALTHLESVILDLEKDDVAERDLEGLFGPTTCTKAMNPEIVFSHRCASSSAGMAGIIPQMAISAGDSPEANAAEEFSHSFTCRTSLSTDASGSKIYYYTFLDVHASCRSNSVCATCDKTFTSSLLLSRTRHCTCYTMHGFDAARIYANELSRYLGLLGGYPLWYPDPGKEREVQIGDVGYITEGRFKPLFNVISGLRRDGEDSEEAKKLDKFTCMSYNSRSEDFRPGYLQPKSYESKSVKIVKGQGELGTLAGGGSTQLECSFECSKRQGAILHLKHEADKRSVPINERIKKYLKQHYSTWEDTLEREFDGRCTLDQLVFVHGWVKTSQWGVAAFWAKEESSSASIQASFNSIANAGLHFDLHKQENMHYFHHTGPRSARSEQSAHSKHATVNARKDQCIFLRTFKVQRRHWFVVLLMRANAGPAPLPDRPPDEDAVAVHAYESYTEEGVSEPCEYPDLPLDALLFYIFTGDDKPSDLAAYLRDIKPRIEVDEEKVGTLSLEYLVLRNQQRRCGLQAQHHIHEESYKSSQAVGNIILSGGKTLRWVDHVFDHGPAKGATINATSVSRDGKYILTGGTGHGFIVLWDQRTGDRIWEFPVGTDSIISVAFSPDAKRFVSGFENTNALLWDVENPDTPPSSLQHDDWVLCVAWSSDGETIATASLGQTVSMWNKDGTKRFTQSYQGQVTAMEFSPDGKHLLVGVDLVAYLWSCQTGEQRALDGHNALIWTMKFSRQSDRIATGSDDHTVRLWDAKNGDGLIEIRVHTSEVSVVDFSPDGRYIASSSSNGTIAVCDVLDGEAKFIMGYEEDPVPINGLAYSNSGGYMVSGDAKGMVRLWDAESGEFIAEFRGHGGRVKTVEWTPDDAYVWSFSDDGTVRGWSVRDVLRFDDRS</sequence>
<evidence type="ECO:0000313" key="1">
    <source>
        <dbReference type="EMBL" id="KAJ3539505.1"/>
    </source>
</evidence>